<keyword evidence="3" id="KW-1185">Reference proteome</keyword>
<protein>
    <submittedName>
        <fullName evidence="2">Uncharacterized protein</fullName>
    </submittedName>
</protein>
<accession>A0AAW0R6R7</accession>
<comment type="caution">
    <text evidence="2">The sequence shown here is derived from an EMBL/GenBank/DDBJ whole genome shotgun (WGS) entry which is preliminary data.</text>
</comment>
<organism evidence="2 3">
    <name type="scientific">Apiospora kogelbergensis</name>
    <dbReference type="NCBI Taxonomy" id="1337665"/>
    <lineage>
        <taxon>Eukaryota</taxon>
        <taxon>Fungi</taxon>
        <taxon>Dikarya</taxon>
        <taxon>Ascomycota</taxon>
        <taxon>Pezizomycotina</taxon>
        <taxon>Sordariomycetes</taxon>
        <taxon>Xylariomycetidae</taxon>
        <taxon>Amphisphaeriales</taxon>
        <taxon>Apiosporaceae</taxon>
        <taxon>Apiospora</taxon>
    </lineage>
</organism>
<dbReference type="AlphaFoldDB" id="A0AAW0R6R7"/>
<proteinExistence type="predicted"/>
<gene>
    <name evidence="2" type="ORF">PG999_001858</name>
</gene>
<dbReference type="Proteomes" id="UP001392437">
    <property type="component" value="Unassembled WGS sequence"/>
</dbReference>
<feature type="chain" id="PRO_5043732358" evidence="1">
    <location>
        <begin position="19"/>
        <end position="113"/>
    </location>
</feature>
<keyword evidence="1" id="KW-0732">Signal</keyword>
<reference evidence="2 3" key="1">
    <citation type="submission" date="2023-01" db="EMBL/GenBank/DDBJ databases">
        <title>Analysis of 21 Apiospora genomes using comparative genomics revels a genus with tremendous synthesis potential of carbohydrate active enzymes and secondary metabolites.</title>
        <authorList>
            <person name="Sorensen T."/>
        </authorList>
    </citation>
    <scope>NUCLEOTIDE SEQUENCE [LARGE SCALE GENOMIC DNA]</scope>
    <source>
        <strain evidence="2 3">CBS 117206</strain>
    </source>
</reference>
<evidence type="ECO:0000313" key="2">
    <source>
        <dbReference type="EMBL" id="KAK8129478.1"/>
    </source>
</evidence>
<name>A0AAW0R6R7_9PEZI</name>
<evidence type="ECO:0000256" key="1">
    <source>
        <dbReference type="SAM" id="SignalP"/>
    </source>
</evidence>
<sequence length="113" mass="12029">MDMITNPLSLIIVLLARSNLGPNENNPSAGLALKIVHLLDLGDEQDVVRVAALRLLADVKRCQIVQNGTNDCCVLDTGNEVIAIVGYKLGLVEGLYVVQGDEVAVFDGTADAR</sequence>
<evidence type="ECO:0000313" key="3">
    <source>
        <dbReference type="Proteomes" id="UP001392437"/>
    </source>
</evidence>
<dbReference type="EMBL" id="JAQQWP010000002">
    <property type="protein sequence ID" value="KAK8129478.1"/>
    <property type="molecule type" value="Genomic_DNA"/>
</dbReference>
<feature type="signal peptide" evidence="1">
    <location>
        <begin position="1"/>
        <end position="18"/>
    </location>
</feature>